<dbReference type="Pfam" id="PF07931">
    <property type="entry name" value="CPT"/>
    <property type="match status" value="1"/>
</dbReference>
<dbReference type="EC" id="2.7.1.-" evidence="3"/>
<reference evidence="3" key="1">
    <citation type="submission" date="2020-02" db="EMBL/GenBank/DDBJ databases">
        <authorList>
            <person name="Meier V. D."/>
        </authorList>
    </citation>
    <scope>NUCLEOTIDE SEQUENCE</scope>
    <source>
        <strain evidence="3">AVDCRST_MAG63</strain>
    </source>
</reference>
<protein>
    <submittedName>
        <fullName evidence="3">O-phosphotransferase</fullName>
        <ecNumber evidence="3">2.7.1.-</ecNumber>
    </submittedName>
</protein>
<sequence length="214" mass="23060">MEQTPPAPGQIIILNGAPRSGKSSIAAAIQETFDGVWMNLGVDRSMQATPARYQPGIGLRPGGERPDLEPLVAVLYGALYDAIAAHSRLGLNVVVDVGHHDAYAVPQGILFDSARRLDGLPVLFVGVRCPIEVVMERRRNTGYNAPVPAGALDEVPAPVLRWQREVHIPGIYDLEVDTSILSPAQCAEAIRRRLAGGPAPSAFRRLAAMFVRQD</sequence>
<evidence type="ECO:0000256" key="1">
    <source>
        <dbReference type="PIRSR" id="PIRSR007531-1"/>
    </source>
</evidence>
<dbReference type="AlphaFoldDB" id="A0A6J4IIG8"/>
<feature type="binding site" evidence="2">
    <location>
        <begin position="16"/>
        <end position="23"/>
    </location>
    <ligand>
        <name>ATP</name>
        <dbReference type="ChEBI" id="CHEBI:30616"/>
    </ligand>
</feature>
<evidence type="ECO:0000313" key="3">
    <source>
        <dbReference type="EMBL" id="CAA9253708.1"/>
    </source>
</evidence>
<gene>
    <name evidence="3" type="ORF">AVDCRST_MAG63-2053</name>
</gene>
<keyword evidence="3" id="KW-0808">Transferase</keyword>
<dbReference type="SUPFAM" id="SSF52540">
    <property type="entry name" value="P-loop containing nucleoside triphosphate hydrolases"/>
    <property type="match status" value="1"/>
</dbReference>
<organism evidence="3">
    <name type="scientific">uncultured Armatimonadetes bacterium</name>
    <dbReference type="NCBI Taxonomy" id="157466"/>
    <lineage>
        <taxon>Bacteria</taxon>
        <taxon>Bacillati</taxon>
        <taxon>Armatimonadota</taxon>
        <taxon>environmental samples</taxon>
    </lineage>
</organism>
<dbReference type="GO" id="GO:0005524">
    <property type="term" value="F:ATP binding"/>
    <property type="evidence" value="ECO:0007669"/>
    <property type="project" value="InterPro"/>
</dbReference>
<dbReference type="PIRSF" id="PIRSF007531">
    <property type="entry name" value="CPT"/>
    <property type="match status" value="1"/>
</dbReference>
<dbReference type="EMBL" id="CADCTO010000266">
    <property type="protein sequence ID" value="CAA9253708.1"/>
    <property type="molecule type" value="Genomic_DNA"/>
</dbReference>
<dbReference type="Gene3D" id="3.40.50.300">
    <property type="entry name" value="P-loop containing nucleotide triphosphate hydrolases"/>
    <property type="match status" value="1"/>
</dbReference>
<name>A0A6J4IIG8_9BACT</name>
<proteinExistence type="predicted"/>
<feature type="active site" evidence="1">
    <location>
        <position position="43"/>
    </location>
</feature>
<dbReference type="InterPro" id="IPR027417">
    <property type="entry name" value="P-loop_NTPase"/>
</dbReference>
<accession>A0A6J4IIG8</accession>
<evidence type="ECO:0000256" key="2">
    <source>
        <dbReference type="PIRSR" id="PIRSR007531-2"/>
    </source>
</evidence>
<dbReference type="GO" id="GO:0016740">
    <property type="term" value="F:transferase activity"/>
    <property type="evidence" value="ECO:0007669"/>
    <property type="project" value="UniProtKB-KW"/>
</dbReference>
<dbReference type="InterPro" id="IPR012853">
    <property type="entry name" value="CPT"/>
</dbReference>